<protein>
    <recommendedName>
        <fullName evidence="1">Phosphoribosyltransferase domain-containing protein</fullName>
    </recommendedName>
</protein>
<evidence type="ECO:0000259" key="1">
    <source>
        <dbReference type="Pfam" id="PF14681"/>
    </source>
</evidence>
<evidence type="ECO:0000313" key="3">
    <source>
        <dbReference type="Proteomes" id="UP001230188"/>
    </source>
</evidence>
<dbReference type="AlphaFoldDB" id="A0AAD7UD77"/>
<comment type="caution">
    <text evidence="2">The sequence shown here is derived from an EMBL/GenBank/DDBJ whole genome shotgun (WGS) entry which is preliminary data.</text>
</comment>
<name>A0AAD7UD77_9STRA</name>
<dbReference type="Pfam" id="PF14681">
    <property type="entry name" value="UPRTase"/>
    <property type="match status" value="1"/>
</dbReference>
<evidence type="ECO:0000313" key="2">
    <source>
        <dbReference type="EMBL" id="KAJ8602963.1"/>
    </source>
</evidence>
<dbReference type="InterPro" id="IPR000836">
    <property type="entry name" value="PRTase_dom"/>
</dbReference>
<keyword evidence="3" id="KW-1185">Reference proteome</keyword>
<dbReference type="SUPFAM" id="SSF53271">
    <property type="entry name" value="PRTase-like"/>
    <property type="match status" value="1"/>
</dbReference>
<proteinExistence type="predicted"/>
<gene>
    <name evidence="2" type="ORF">CTAYLR_001567</name>
</gene>
<organism evidence="2 3">
    <name type="scientific">Chrysophaeum taylorii</name>
    <dbReference type="NCBI Taxonomy" id="2483200"/>
    <lineage>
        <taxon>Eukaryota</taxon>
        <taxon>Sar</taxon>
        <taxon>Stramenopiles</taxon>
        <taxon>Ochrophyta</taxon>
        <taxon>Pelagophyceae</taxon>
        <taxon>Pelagomonadales</taxon>
        <taxon>Pelagomonadaceae</taxon>
        <taxon>Chrysophaeum</taxon>
    </lineage>
</organism>
<sequence length="138" mass="15383">MQTAVEQNPRASLFSTRGTTALLRIVRDKRTPQKEYASADHLLAEEALASIVSDDEVSDVETPCGRARMSGGRHVDTSNVCVVDIMRSGAILMEAVRKLAPDIKTAKIQIHRDEATALQWPLYFKQARRGLLYTRSLE</sequence>
<dbReference type="EMBL" id="JAQMWT010000362">
    <property type="protein sequence ID" value="KAJ8602963.1"/>
    <property type="molecule type" value="Genomic_DNA"/>
</dbReference>
<dbReference type="Gene3D" id="3.40.50.2020">
    <property type="match status" value="1"/>
</dbReference>
<accession>A0AAD7UD77</accession>
<feature type="domain" description="Phosphoribosyltransferase" evidence="1">
    <location>
        <begin position="19"/>
        <end position="118"/>
    </location>
</feature>
<dbReference type="InterPro" id="IPR029057">
    <property type="entry name" value="PRTase-like"/>
</dbReference>
<dbReference type="Proteomes" id="UP001230188">
    <property type="component" value="Unassembled WGS sequence"/>
</dbReference>
<reference evidence="2" key="1">
    <citation type="submission" date="2023-01" db="EMBL/GenBank/DDBJ databases">
        <title>Metagenome sequencing of chrysophaentin producing Chrysophaeum taylorii.</title>
        <authorList>
            <person name="Davison J."/>
            <person name="Bewley C."/>
        </authorList>
    </citation>
    <scope>NUCLEOTIDE SEQUENCE</scope>
    <source>
        <strain evidence="2">NIES-1699</strain>
    </source>
</reference>